<accession>A0ABR2JFC4</accession>
<dbReference type="Proteomes" id="UP001470230">
    <property type="component" value="Unassembled WGS sequence"/>
</dbReference>
<evidence type="ECO:0000313" key="2">
    <source>
        <dbReference type="Proteomes" id="UP001470230"/>
    </source>
</evidence>
<proteinExistence type="predicted"/>
<name>A0ABR2JFC4_9EUKA</name>
<organism evidence="1 2">
    <name type="scientific">Tritrichomonas musculus</name>
    <dbReference type="NCBI Taxonomy" id="1915356"/>
    <lineage>
        <taxon>Eukaryota</taxon>
        <taxon>Metamonada</taxon>
        <taxon>Parabasalia</taxon>
        <taxon>Tritrichomonadida</taxon>
        <taxon>Tritrichomonadidae</taxon>
        <taxon>Tritrichomonas</taxon>
    </lineage>
</organism>
<dbReference type="EMBL" id="JAPFFF010000012">
    <property type="protein sequence ID" value="KAK8876658.1"/>
    <property type="molecule type" value="Genomic_DNA"/>
</dbReference>
<keyword evidence="2" id="KW-1185">Reference proteome</keyword>
<evidence type="ECO:0008006" key="3">
    <source>
        <dbReference type="Google" id="ProtNLM"/>
    </source>
</evidence>
<gene>
    <name evidence="1" type="ORF">M9Y10_006878</name>
</gene>
<sequence>MNLPCYFENLEEMKLQCMKITGNECIKTKCRNSGTYLKIFCCEPNCKFQITYNRRVSNKSKDGYYLVNKGTCLEHQDNCPNSIANVDQTKDPKYLSKQILPLFEKGSPSLNEIKNTIQCFNNQNFTTSELKYIKKLAKKHFFKGSSSILSQLIEFCQNLVSIHNWKFDMEFVDGMLASIILFPPWFENLIKYYYNPLIVDATFSAENLRFISCVVVDGESNTQAIGLVIRGTEDTKGYSILFQFISKVIGKESITIIADMARCIRKAANESFKKFPFYILFLLF</sequence>
<protein>
    <recommendedName>
        <fullName evidence="3">MULE transposase domain-containing protein</fullName>
    </recommendedName>
</protein>
<reference evidence="1 2" key="1">
    <citation type="submission" date="2024-04" db="EMBL/GenBank/DDBJ databases">
        <title>Tritrichomonas musculus Genome.</title>
        <authorList>
            <person name="Alves-Ferreira E."/>
            <person name="Grigg M."/>
            <person name="Lorenzi H."/>
            <person name="Galac M."/>
        </authorList>
    </citation>
    <scope>NUCLEOTIDE SEQUENCE [LARGE SCALE GENOMIC DNA]</scope>
    <source>
        <strain evidence="1 2">EAF2021</strain>
    </source>
</reference>
<evidence type="ECO:0000313" key="1">
    <source>
        <dbReference type="EMBL" id="KAK8876658.1"/>
    </source>
</evidence>
<comment type="caution">
    <text evidence="1">The sequence shown here is derived from an EMBL/GenBank/DDBJ whole genome shotgun (WGS) entry which is preliminary data.</text>
</comment>